<keyword evidence="3" id="KW-1185">Reference proteome</keyword>
<dbReference type="AlphaFoldDB" id="D0LUG6"/>
<proteinExistence type="predicted"/>
<evidence type="ECO:0000313" key="2">
    <source>
        <dbReference type="EMBL" id="ACY19289.1"/>
    </source>
</evidence>
<evidence type="ECO:0000313" key="3">
    <source>
        <dbReference type="Proteomes" id="UP000001880"/>
    </source>
</evidence>
<dbReference type="Gene3D" id="3.30.1380.20">
    <property type="entry name" value="Trafficking protein particle complex subunit 3"/>
    <property type="match status" value="1"/>
</dbReference>
<reference evidence="2 3" key="1">
    <citation type="journal article" date="2010" name="Stand. Genomic Sci.">
        <title>Complete genome sequence of Haliangium ochraceum type strain (SMP-2).</title>
        <authorList>
            <consortium name="US DOE Joint Genome Institute (JGI-PGF)"/>
            <person name="Ivanova N."/>
            <person name="Daum C."/>
            <person name="Lang E."/>
            <person name="Abt B."/>
            <person name="Kopitz M."/>
            <person name="Saunders E."/>
            <person name="Lapidus A."/>
            <person name="Lucas S."/>
            <person name="Glavina Del Rio T."/>
            <person name="Nolan M."/>
            <person name="Tice H."/>
            <person name="Copeland A."/>
            <person name="Cheng J.F."/>
            <person name="Chen F."/>
            <person name="Bruce D."/>
            <person name="Goodwin L."/>
            <person name="Pitluck S."/>
            <person name="Mavromatis K."/>
            <person name="Pati A."/>
            <person name="Mikhailova N."/>
            <person name="Chen A."/>
            <person name="Palaniappan K."/>
            <person name="Land M."/>
            <person name="Hauser L."/>
            <person name="Chang Y.J."/>
            <person name="Jeffries C.D."/>
            <person name="Detter J.C."/>
            <person name="Brettin T."/>
            <person name="Rohde M."/>
            <person name="Goker M."/>
            <person name="Bristow J."/>
            <person name="Markowitz V."/>
            <person name="Eisen J.A."/>
            <person name="Hugenholtz P."/>
            <person name="Kyrpides N.C."/>
            <person name="Klenk H.P."/>
        </authorList>
    </citation>
    <scope>NUCLEOTIDE SEQUENCE [LARGE SCALE GENOMIC DNA]</scope>
    <source>
        <strain evidence="3">DSM 14365 / CIP 107738 / JCM 11303 / AJ 13395 / SMP-2</strain>
    </source>
</reference>
<dbReference type="KEGG" id="hoh:Hoch_6825"/>
<evidence type="ECO:0000259" key="1">
    <source>
        <dbReference type="SMART" id="SM00989"/>
    </source>
</evidence>
<dbReference type="SUPFAM" id="SSF111126">
    <property type="entry name" value="Ligand-binding domain in the NO signalling and Golgi transport"/>
    <property type="match status" value="1"/>
</dbReference>
<dbReference type="STRING" id="502025.Hoch_6825"/>
<dbReference type="InterPro" id="IPR004096">
    <property type="entry name" value="V4R"/>
</dbReference>
<dbReference type="eggNOG" id="ENOG50305E4">
    <property type="taxonomic scope" value="Bacteria"/>
</dbReference>
<dbReference type="RefSeq" id="WP_012831881.1">
    <property type="nucleotide sequence ID" value="NC_013440.1"/>
</dbReference>
<accession>D0LUG6</accession>
<feature type="domain" description="4-vinyl reductase 4VR" evidence="1">
    <location>
        <begin position="117"/>
        <end position="176"/>
    </location>
</feature>
<dbReference type="EMBL" id="CP001804">
    <property type="protein sequence ID" value="ACY19289.1"/>
    <property type="molecule type" value="Genomic_DNA"/>
</dbReference>
<dbReference type="HOGENOM" id="CLU_652007_0_0_7"/>
<dbReference type="Proteomes" id="UP000001880">
    <property type="component" value="Chromosome"/>
</dbReference>
<sequence length="416" mass="45606">MQELMNENVALLEDHDFSFVAGSPTVYHCHHYNLFFDQTVDDAVGPDRGIEVRTQAAYEASSQFLNALINAIPPTSPEERLDIAKSVFSTMGQGTLTLNVTPDGGTATGTNLHYGFAWREKYGSHIRRQHPADAFAAGFIAAATEAAYGLPFGSVECRETGCIAMGQETCTFEVSPSGQTKTAFGVTQEDIVGTLPKTFKGQHEDHIEKVTNGLREFLAGVRGDSRGLIEAFGVMVTQHLANYYNHCSNRTLDIINSEKPEAIEVARELFRESGHQCGFHTFGGILLSPEWEALVGPLSGDPTEVITGRLAISRALGFGHWALESYEPNKSLIFRSPATYESVYRKAAYPLGDSGCCFLYQGAGLAVMQLAHRIEWSERPTLSNNLYLELRQGVPWTVNESHCVAKGNAMCRVVVQ</sequence>
<dbReference type="InterPro" id="IPR024096">
    <property type="entry name" value="NO_sig/Golgi_transp_ligand-bd"/>
</dbReference>
<dbReference type="SMART" id="SM00989">
    <property type="entry name" value="V4R"/>
    <property type="match status" value="1"/>
</dbReference>
<organism evidence="2 3">
    <name type="scientific">Haliangium ochraceum (strain DSM 14365 / JCM 11303 / SMP-2)</name>
    <dbReference type="NCBI Taxonomy" id="502025"/>
    <lineage>
        <taxon>Bacteria</taxon>
        <taxon>Pseudomonadati</taxon>
        <taxon>Myxococcota</taxon>
        <taxon>Polyangia</taxon>
        <taxon>Haliangiales</taxon>
        <taxon>Kofleriaceae</taxon>
        <taxon>Haliangium</taxon>
    </lineage>
</organism>
<gene>
    <name evidence="2" type="ordered locus">Hoch_6825</name>
</gene>
<protein>
    <submittedName>
        <fullName evidence="2">4-vinyl reductase 4VR</fullName>
    </submittedName>
</protein>
<name>D0LUG6_HALO1</name>